<evidence type="ECO:0000313" key="2">
    <source>
        <dbReference type="Proteomes" id="UP000000268"/>
    </source>
</evidence>
<accession>A8ZLR0</accession>
<keyword evidence="1" id="KW-0614">Plasmid</keyword>
<sequence length="48" mass="5482">MISVTKNSSEFYPRLCSQSEDLIDKRDLSYHIIFAMQPPCGFGCVLKL</sequence>
<gene>
    <name evidence="1" type="ordered locus">AM1_B0369</name>
</gene>
<dbReference type="AlphaFoldDB" id="A8ZLR0"/>
<protein>
    <submittedName>
        <fullName evidence="1">Uncharacterized protein</fullName>
    </submittedName>
</protein>
<dbReference type="Proteomes" id="UP000000268">
    <property type="component" value="Plasmid pREB2"/>
</dbReference>
<keyword evidence="2" id="KW-1185">Reference proteome</keyword>
<geneLocation type="plasmid" evidence="1 2">
    <name>pREB2</name>
</geneLocation>
<dbReference type="KEGG" id="amr:AM1_B0369"/>
<dbReference type="HOGENOM" id="CLU_3148211_0_0_3"/>
<name>A8ZLR0_ACAM1</name>
<evidence type="ECO:0000313" key="1">
    <source>
        <dbReference type="EMBL" id="ABW32087.1"/>
    </source>
</evidence>
<dbReference type="EMBL" id="CP000839">
    <property type="protein sequence ID" value="ABW32087.1"/>
    <property type="molecule type" value="Genomic_DNA"/>
</dbReference>
<organism evidence="1 2">
    <name type="scientific">Acaryochloris marina (strain MBIC 11017)</name>
    <dbReference type="NCBI Taxonomy" id="329726"/>
    <lineage>
        <taxon>Bacteria</taxon>
        <taxon>Bacillati</taxon>
        <taxon>Cyanobacteriota</taxon>
        <taxon>Cyanophyceae</taxon>
        <taxon>Acaryochloridales</taxon>
        <taxon>Acaryochloridaceae</taxon>
        <taxon>Acaryochloris</taxon>
    </lineage>
</organism>
<reference evidence="1 2" key="1">
    <citation type="journal article" date="2008" name="Proc. Natl. Acad. Sci. U.S.A.">
        <title>Niche adaptation and genome expansion in the chlorophyll d-producing cyanobacterium Acaryochloris marina.</title>
        <authorList>
            <person name="Swingley W.D."/>
            <person name="Chen M."/>
            <person name="Cheung P.C."/>
            <person name="Conrad A.L."/>
            <person name="Dejesa L.C."/>
            <person name="Hao J."/>
            <person name="Honchak B.M."/>
            <person name="Karbach L.E."/>
            <person name="Kurdoglu A."/>
            <person name="Lahiri S."/>
            <person name="Mastrian S.D."/>
            <person name="Miyashita H."/>
            <person name="Page L."/>
            <person name="Ramakrishna P."/>
            <person name="Satoh S."/>
            <person name="Sattley W.M."/>
            <person name="Shimada Y."/>
            <person name="Taylor H.L."/>
            <person name="Tomo T."/>
            <person name="Tsuchiya T."/>
            <person name="Wang Z.T."/>
            <person name="Raymond J."/>
            <person name="Mimuro M."/>
            <person name="Blankenship R.E."/>
            <person name="Touchman J.W."/>
        </authorList>
    </citation>
    <scope>NUCLEOTIDE SEQUENCE [LARGE SCALE GENOMIC DNA]</scope>
    <source>
        <strain evidence="2">MBIC 11017</strain>
        <plasmid evidence="2">Plasmid pREB2</plasmid>
    </source>
</reference>
<proteinExistence type="predicted"/>